<dbReference type="Gene3D" id="3.50.50.60">
    <property type="entry name" value="FAD/NAD(P)-binding domain"/>
    <property type="match status" value="1"/>
</dbReference>
<feature type="domain" description="Amine oxidase" evidence="3">
    <location>
        <begin position="13"/>
        <end position="257"/>
    </location>
</feature>
<evidence type="ECO:0000313" key="5">
    <source>
        <dbReference type="Proteomes" id="UP001238163"/>
    </source>
</evidence>
<dbReference type="InterPro" id="IPR036188">
    <property type="entry name" value="FAD/NAD-bd_sf"/>
</dbReference>
<evidence type="ECO:0000259" key="3">
    <source>
        <dbReference type="Pfam" id="PF01593"/>
    </source>
</evidence>
<keyword evidence="5" id="KW-1185">Reference proteome</keyword>
<dbReference type="PANTHER" id="PTHR43734">
    <property type="entry name" value="PHYTOENE DESATURASE"/>
    <property type="match status" value="1"/>
</dbReference>
<dbReference type="EMBL" id="JAUSVL010000001">
    <property type="protein sequence ID" value="MDQ0291188.1"/>
    <property type="molecule type" value="Genomic_DNA"/>
</dbReference>
<comment type="similarity">
    <text evidence="1">Belongs to the carotenoid/retinoid oxidoreductase family.</text>
</comment>
<dbReference type="GO" id="GO:0016491">
    <property type="term" value="F:oxidoreductase activity"/>
    <property type="evidence" value="ECO:0007669"/>
    <property type="project" value="UniProtKB-KW"/>
</dbReference>
<comment type="caution">
    <text evidence="4">The sequence shown here is derived from an EMBL/GenBank/DDBJ whole genome shotgun (WGS) entry which is preliminary data.</text>
</comment>
<organism evidence="4 5">
    <name type="scientific">Oligosphaera ethanolica</name>
    <dbReference type="NCBI Taxonomy" id="760260"/>
    <lineage>
        <taxon>Bacteria</taxon>
        <taxon>Pseudomonadati</taxon>
        <taxon>Lentisphaerota</taxon>
        <taxon>Oligosphaeria</taxon>
        <taxon>Oligosphaerales</taxon>
        <taxon>Oligosphaeraceae</taxon>
        <taxon>Oligosphaera</taxon>
    </lineage>
</organism>
<accession>A0AAE3VJ12</accession>
<evidence type="ECO:0000313" key="4">
    <source>
        <dbReference type="EMBL" id="MDQ0291188.1"/>
    </source>
</evidence>
<dbReference type="Pfam" id="PF01593">
    <property type="entry name" value="Amino_oxidase"/>
    <property type="match status" value="1"/>
</dbReference>
<dbReference type="RefSeq" id="WP_307263614.1">
    <property type="nucleotide sequence ID" value="NZ_JAUSVL010000001.1"/>
</dbReference>
<name>A0AAE3VJ12_9BACT</name>
<dbReference type="Gene3D" id="3.90.660.50">
    <property type="match status" value="1"/>
</dbReference>
<dbReference type="SUPFAM" id="SSF51905">
    <property type="entry name" value="FAD/NAD(P)-binding domain"/>
    <property type="match status" value="1"/>
</dbReference>
<keyword evidence="2" id="KW-0560">Oxidoreductase</keyword>
<evidence type="ECO:0000256" key="1">
    <source>
        <dbReference type="ARBA" id="ARBA00006046"/>
    </source>
</evidence>
<dbReference type="InterPro" id="IPR002937">
    <property type="entry name" value="Amino_oxidase"/>
</dbReference>
<dbReference type="AlphaFoldDB" id="A0AAE3VJ12"/>
<sequence length="462" mass="50214">MDSYDVIIIGAGMSGLSAGLRLTYYGKRVRIFERHRLPGGMNSYYLRSGVAMDTGLHALTNFVPAGQRGAPLNTLLRQLRIRREELDLCPQSFSLIDFPFGTLRLNNDFAAFAAQVGKLFPAQTAGFNALVARIRATDALSPGALRLSARQVVGEYIDSTQLQDMLFCPVMYYGNAQVDDMDFNQFCIIFQSVILEGFARPRHGMRPFLQVLLDRFAAQGGELSLGVGVRAISRRADGRQVVTTDDGASYTASALLSSAGGVETARLCAEAPPPELSAMSPGQQGFTETLCQLNCHPRELGLDACVIFRNTTTSFRFRPPAAGVDPDSHVVCMPGNYVGCEDTDCARLVRLTHLAAPGWWHALSPADYRRAKDELMAQHVAMMDAWKPGFKAALQSCDMFTPKTISRYTGRINGAIYGSSDKLTSGQTSQDGLYLCGTDQGFLGIVGAMLSGVAIVNRYLLA</sequence>
<proteinExistence type="inferred from homology"/>
<gene>
    <name evidence="4" type="ORF">J3R75_003295</name>
</gene>
<dbReference type="PANTHER" id="PTHR43734:SF7">
    <property type="entry name" value="4,4'-DIAPONEUROSPORENE OXYGENASE"/>
    <property type="match status" value="1"/>
</dbReference>
<reference evidence="4" key="1">
    <citation type="submission" date="2023-07" db="EMBL/GenBank/DDBJ databases">
        <title>Genomic Encyclopedia of Type Strains, Phase IV (KMG-IV): sequencing the most valuable type-strain genomes for metagenomic binning, comparative biology and taxonomic classification.</title>
        <authorList>
            <person name="Goeker M."/>
        </authorList>
    </citation>
    <scope>NUCLEOTIDE SEQUENCE</scope>
    <source>
        <strain evidence="4">DSM 24202</strain>
    </source>
</reference>
<protein>
    <submittedName>
        <fullName evidence="4">Phytoene dehydrogenase-like protein</fullName>
    </submittedName>
</protein>
<evidence type="ECO:0000256" key="2">
    <source>
        <dbReference type="ARBA" id="ARBA00023002"/>
    </source>
</evidence>
<dbReference type="Proteomes" id="UP001238163">
    <property type="component" value="Unassembled WGS sequence"/>
</dbReference>